<dbReference type="AlphaFoldDB" id="A0A1F6DB81"/>
<feature type="transmembrane region" description="Helical" evidence="6">
    <location>
        <begin position="146"/>
        <end position="168"/>
    </location>
</feature>
<comment type="subcellular location">
    <subcellularLocation>
        <location evidence="1">Membrane</location>
        <topology evidence="1">Multi-pass membrane protein</topology>
    </subcellularLocation>
</comment>
<dbReference type="PANTHER" id="PTHR21716">
    <property type="entry name" value="TRANSMEMBRANE PROTEIN"/>
    <property type="match status" value="1"/>
</dbReference>
<protein>
    <recommendedName>
        <fullName evidence="9">AI-2E family transporter</fullName>
    </recommendedName>
</protein>
<evidence type="ECO:0008006" key="9">
    <source>
        <dbReference type="Google" id="ProtNLM"/>
    </source>
</evidence>
<gene>
    <name evidence="7" type="ORF">A3C86_02895</name>
</gene>
<accession>A0A1F6DB81</accession>
<feature type="transmembrane region" description="Helical" evidence="6">
    <location>
        <begin position="12"/>
        <end position="39"/>
    </location>
</feature>
<reference evidence="7 8" key="1">
    <citation type="journal article" date="2016" name="Nat. Commun.">
        <title>Thousands of microbial genomes shed light on interconnected biogeochemical processes in an aquifer system.</title>
        <authorList>
            <person name="Anantharaman K."/>
            <person name="Brown C.T."/>
            <person name="Hug L.A."/>
            <person name="Sharon I."/>
            <person name="Castelle C.J."/>
            <person name="Probst A.J."/>
            <person name="Thomas B.C."/>
            <person name="Singh A."/>
            <person name="Wilkins M.J."/>
            <person name="Karaoz U."/>
            <person name="Brodie E.L."/>
            <person name="Williams K.H."/>
            <person name="Hubbard S.S."/>
            <person name="Banfield J.F."/>
        </authorList>
    </citation>
    <scope>NUCLEOTIDE SEQUENCE [LARGE SCALE GENOMIC DNA]</scope>
</reference>
<evidence type="ECO:0000256" key="5">
    <source>
        <dbReference type="ARBA" id="ARBA00023136"/>
    </source>
</evidence>
<name>A0A1F6DB81_9BACT</name>
<evidence type="ECO:0000256" key="2">
    <source>
        <dbReference type="ARBA" id="ARBA00009773"/>
    </source>
</evidence>
<dbReference type="EMBL" id="MFLD01000039">
    <property type="protein sequence ID" value="OGG58666.1"/>
    <property type="molecule type" value="Genomic_DNA"/>
</dbReference>
<keyword evidence="4 6" id="KW-1133">Transmembrane helix</keyword>
<dbReference type="InterPro" id="IPR002549">
    <property type="entry name" value="AI-2E-like"/>
</dbReference>
<feature type="transmembrane region" description="Helical" evidence="6">
    <location>
        <begin position="60"/>
        <end position="80"/>
    </location>
</feature>
<sequence length="342" mass="36620">MNDSKTELHFLLILLAGIAVLAFFIFKPFIYALVLAIVFATVFQPIHEKTLIFTRGQKSLSALLATISVLVVVIVPLAFLGTQIVQEASGFYSSITDGGGSAELSSGVRDTIQMLATFFPVPIDSIDVNQYLEQGLSWLLQHLGPIFANVAKAIAGVFIFLIALYYLFQDGKKFKTAIVALSPLSDVHDETIFSKLELAINSVIRGNLAIAIIQGMLTAVGFTFFGVPNAILWGSVAAIAALIPGIGTALVILPAILFLYMTGETMPAAGLLLWGVAAVGLVDNFLGPKLVERGMRLHPFLILLSILGGLSVFGPVGFLLGPIILSLLFALLEIYSLINKAR</sequence>
<feature type="transmembrane region" description="Helical" evidence="6">
    <location>
        <begin position="231"/>
        <end position="261"/>
    </location>
</feature>
<comment type="caution">
    <text evidence="7">The sequence shown here is derived from an EMBL/GenBank/DDBJ whole genome shotgun (WGS) entry which is preliminary data.</text>
</comment>
<feature type="transmembrane region" description="Helical" evidence="6">
    <location>
        <begin position="268"/>
        <end position="287"/>
    </location>
</feature>
<keyword evidence="3 6" id="KW-0812">Transmembrane</keyword>
<evidence type="ECO:0000256" key="1">
    <source>
        <dbReference type="ARBA" id="ARBA00004141"/>
    </source>
</evidence>
<dbReference type="Proteomes" id="UP000178042">
    <property type="component" value="Unassembled WGS sequence"/>
</dbReference>
<comment type="similarity">
    <text evidence="2">Belongs to the autoinducer-2 exporter (AI-2E) (TC 2.A.86) family.</text>
</comment>
<feature type="transmembrane region" description="Helical" evidence="6">
    <location>
        <begin position="203"/>
        <end position="225"/>
    </location>
</feature>
<organism evidence="7 8">
    <name type="scientific">Candidatus Kaiserbacteria bacterium RIFCSPHIGHO2_02_FULL_49_16</name>
    <dbReference type="NCBI Taxonomy" id="1798490"/>
    <lineage>
        <taxon>Bacteria</taxon>
        <taxon>Candidatus Kaiseribacteriota</taxon>
    </lineage>
</organism>
<evidence type="ECO:0000256" key="3">
    <source>
        <dbReference type="ARBA" id="ARBA00022692"/>
    </source>
</evidence>
<keyword evidence="5 6" id="KW-0472">Membrane</keyword>
<proteinExistence type="inferred from homology"/>
<dbReference type="PANTHER" id="PTHR21716:SF4">
    <property type="entry name" value="TRANSMEMBRANE PROTEIN 245"/>
    <property type="match status" value="1"/>
</dbReference>
<feature type="transmembrane region" description="Helical" evidence="6">
    <location>
        <begin position="299"/>
        <end position="332"/>
    </location>
</feature>
<evidence type="ECO:0000313" key="7">
    <source>
        <dbReference type="EMBL" id="OGG58666.1"/>
    </source>
</evidence>
<evidence type="ECO:0000256" key="4">
    <source>
        <dbReference type="ARBA" id="ARBA00022989"/>
    </source>
</evidence>
<dbReference type="Pfam" id="PF01594">
    <property type="entry name" value="AI-2E_transport"/>
    <property type="match status" value="1"/>
</dbReference>
<dbReference type="GO" id="GO:0016020">
    <property type="term" value="C:membrane"/>
    <property type="evidence" value="ECO:0007669"/>
    <property type="project" value="UniProtKB-SubCell"/>
</dbReference>
<evidence type="ECO:0000256" key="6">
    <source>
        <dbReference type="SAM" id="Phobius"/>
    </source>
</evidence>
<evidence type="ECO:0000313" key="8">
    <source>
        <dbReference type="Proteomes" id="UP000178042"/>
    </source>
</evidence>